<organism evidence="3 4">
    <name type="scientific">Romanomermis culicivorax</name>
    <name type="common">Nematode worm</name>
    <dbReference type="NCBI Taxonomy" id="13658"/>
    <lineage>
        <taxon>Eukaryota</taxon>
        <taxon>Metazoa</taxon>
        <taxon>Ecdysozoa</taxon>
        <taxon>Nematoda</taxon>
        <taxon>Enoplea</taxon>
        <taxon>Dorylaimia</taxon>
        <taxon>Mermithida</taxon>
        <taxon>Mermithoidea</taxon>
        <taxon>Mermithidae</taxon>
        <taxon>Romanomermis</taxon>
    </lineage>
</organism>
<dbReference type="PANTHER" id="PTHR33444:SF7">
    <property type="entry name" value="TRANSMEMBRANE PROTEIN 272"/>
    <property type="match status" value="1"/>
</dbReference>
<evidence type="ECO:0000313" key="3">
    <source>
        <dbReference type="Proteomes" id="UP000887565"/>
    </source>
</evidence>
<reference evidence="4" key="1">
    <citation type="submission" date="2022-11" db="UniProtKB">
        <authorList>
            <consortium name="WormBaseParasite"/>
        </authorList>
    </citation>
    <scope>IDENTIFICATION</scope>
</reference>
<feature type="region of interest" description="Disordered" evidence="1">
    <location>
        <begin position="1"/>
        <end position="22"/>
    </location>
</feature>
<keyword evidence="2" id="KW-0472">Membrane</keyword>
<accession>A0A915IX30</accession>
<feature type="compositionally biased region" description="Polar residues" evidence="1">
    <location>
        <begin position="1"/>
        <end position="21"/>
    </location>
</feature>
<name>A0A915IX30_ROMCU</name>
<evidence type="ECO:0000256" key="1">
    <source>
        <dbReference type="SAM" id="MobiDB-lite"/>
    </source>
</evidence>
<protein>
    <submittedName>
        <fullName evidence="4">Uncharacterized protein</fullName>
    </submittedName>
</protein>
<keyword evidence="2" id="KW-0812">Transmembrane</keyword>
<evidence type="ECO:0000256" key="2">
    <source>
        <dbReference type="SAM" id="Phobius"/>
    </source>
</evidence>
<proteinExistence type="predicted"/>
<feature type="transmembrane region" description="Helical" evidence="2">
    <location>
        <begin position="97"/>
        <end position="120"/>
    </location>
</feature>
<dbReference type="AlphaFoldDB" id="A0A915IX30"/>
<feature type="transmembrane region" description="Helical" evidence="2">
    <location>
        <begin position="141"/>
        <end position="168"/>
    </location>
</feature>
<keyword evidence="2" id="KW-1133">Transmembrane helix</keyword>
<sequence>MKDQSSDNFMSPDLTDQSTMATPPITDHMDQLTFKTLGANKLKASGHGKQVTVVTTKEPTMILLKQTMGFCWSLCQLCGPLAGAWASIYFHNCPADSAITIGILVTGCLGVLSLAVTNINRYRIRQLFKQNLPIDLAPKDFLTVMEYCLAIFVIVAFITTSVFVFLNHDVEHQDEKSVRYCHEFFYKTIFIGLIVIYASAALIVSSLCCLICMIGCCAAFWNASTIKEPDSRTDRMKAASGGSFADTSFTSDSFSNFLMHSTSSQICMGRYYNNK</sequence>
<dbReference type="InterPro" id="IPR040350">
    <property type="entry name" value="TMEM272"/>
</dbReference>
<dbReference type="WBParaSite" id="nRc.2.0.1.t18755-RA">
    <property type="protein sequence ID" value="nRc.2.0.1.t18755-RA"/>
    <property type="gene ID" value="nRc.2.0.1.g18755"/>
</dbReference>
<evidence type="ECO:0000313" key="4">
    <source>
        <dbReference type="WBParaSite" id="nRc.2.0.1.t18755-RA"/>
    </source>
</evidence>
<dbReference type="Proteomes" id="UP000887565">
    <property type="component" value="Unplaced"/>
</dbReference>
<dbReference type="PANTHER" id="PTHR33444">
    <property type="entry name" value="SI:DKEY-19B23.12-RELATED"/>
    <property type="match status" value="1"/>
</dbReference>
<feature type="transmembrane region" description="Helical" evidence="2">
    <location>
        <begin position="70"/>
        <end position="91"/>
    </location>
</feature>
<keyword evidence="3" id="KW-1185">Reference proteome</keyword>
<feature type="transmembrane region" description="Helical" evidence="2">
    <location>
        <begin position="188"/>
        <end position="221"/>
    </location>
</feature>